<dbReference type="AlphaFoldDB" id="H3ZPQ2"/>
<evidence type="ECO:0000313" key="3">
    <source>
        <dbReference type="Proteomes" id="UP000015502"/>
    </source>
</evidence>
<sequence>MSGVSSTVRENIKKLLQALPRLSMQEILSYWINAEIEEAEMYDRLYELSKELTWIEEIPKVFRKLSEESLEHAEKLLQLYKKLFPDENTVSVNLPPLEVVLAENKLRRFLERGRLEELFDILMENEKMAAEAYEYLQNASKNPEVKEIAKWLANIEWEHYNHIKGLKEKYLSLKDHATQ</sequence>
<evidence type="ECO:0000259" key="1">
    <source>
        <dbReference type="PROSITE" id="PS50905"/>
    </source>
</evidence>
<dbReference type="GO" id="GO:0046872">
    <property type="term" value="F:metal ion binding"/>
    <property type="evidence" value="ECO:0007669"/>
    <property type="project" value="InterPro"/>
</dbReference>
<organism evidence="2 3">
    <name type="scientific">Thermococcus litoralis (strain ATCC 51850 / DSM 5473 / JCM 8560 / NS-C)</name>
    <dbReference type="NCBI Taxonomy" id="523849"/>
    <lineage>
        <taxon>Archaea</taxon>
        <taxon>Methanobacteriati</taxon>
        <taxon>Methanobacteriota</taxon>
        <taxon>Thermococci</taxon>
        <taxon>Thermococcales</taxon>
        <taxon>Thermococcaceae</taxon>
        <taxon>Thermococcus</taxon>
    </lineage>
</organism>
<dbReference type="KEGG" id="tlt:OCC_04540"/>
<feature type="domain" description="Ferritin-like diiron" evidence="1">
    <location>
        <begin position="18"/>
        <end position="177"/>
    </location>
</feature>
<dbReference type="PANTHER" id="PTHR33531">
    <property type="entry name" value="RUBRERYTHRIN SUBFAMILY"/>
    <property type="match status" value="1"/>
</dbReference>
<proteinExistence type="predicted"/>
<protein>
    <submittedName>
        <fullName evidence="2">Rubrerythrin</fullName>
    </submittedName>
</protein>
<name>H3ZPQ2_THELN</name>
<dbReference type="HOGENOM" id="CLU_119858_1_0_2"/>
<dbReference type="RefSeq" id="WP_004069132.1">
    <property type="nucleotide sequence ID" value="NC_022084.1"/>
</dbReference>
<dbReference type="OrthoDB" id="91829at2157"/>
<dbReference type="GO" id="GO:0016491">
    <property type="term" value="F:oxidoreductase activity"/>
    <property type="evidence" value="ECO:0007669"/>
    <property type="project" value="InterPro"/>
</dbReference>
<dbReference type="InterPro" id="IPR003251">
    <property type="entry name" value="Rr_diiron-bd_dom"/>
</dbReference>
<dbReference type="InterPro" id="IPR009078">
    <property type="entry name" value="Ferritin-like_SF"/>
</dbReference>
<dbReference type="SUPFAM" id="SSF47240">
    <property type="entry name" value="Ferritin-like"/>
    <property type="match status" value="1"/>
</dbReference>
<keyword evidence="3" id="KW-1185">Reference proteome</keyword>
<dbReference type="PROSITE" id="PS50905">
    <property type="entry name" value="FERRITIN_LIKE"/>
    <property type="match status" value="1"/>
</dbReference>
<dbReference type="Proteomes" id="UP000015502">
    <property type="component" value="Chromosome"/>
</dbReference>
<dbReference type="Gene3D" id="1.20.1260.10">
    <property type="match status" value="1"/>
</dbReference>
<accession>H3ZPQ2</accession>
<dbReference type="InterPro" id="IPR012347">
    <property type="entry name" value="Ferritin-like"/>
</dbReference>
<reference evidence="2 3" key="1">
    <citation type="journal article" date="2012" name="J. Bacteriol.">
        <title>Genome sequence of the model hyperthermophilic archaeon Thermococcus litoralis NS-C.</title>
        <authorList>
            <person name="Gardner A.F."/>
            <person name="Kumar S."/>
            <person name="Perler F.B."/>
        </authorList>
    </citation>
    <scope>NUCLEOTIDE SEQUENCE [LARGE SCALE GENOMIC DNA]</scope>
    <source>
        <strain evidence="3">ATCC 51850 / DSM 5473 / JCM 8560 / NS-C</strain>
    </source>
</reference>
<dbReference type="InterPro" id="IPR009040">
    <property type="entry name" value="Ferritin-like_diiron"/>
</dbReference>
<dbReference type="PaxDb" id="523849-OCC_04540"/>
<dbReference type="Pfam" id="PF02915">
    <property type="entry name" value="Rubrerythrin"/>
    <property type="match status" value="1"/>
</dbReference>
<dbReference type="PANTHER" id="PTHR33531:SF10">
    <property type="entry name" value="BLR7895 PROTEIN"/>
    <property type="match status" value="1"/>
</dbReference>
<dbReference type="CDD" id="cd01045">
    <property type="entry name" value="Ferritin_like_AB"/>
    <property type="match status" value="1"/>
</dbReference>
<evidence type="ECO:0000313" key="2">
    <source>
        <dbReference type="EMBL" id="EHR78096.1"/>
    </source>
</evidence>
<dbReference type="GeneID" id="16548624"/>
<dbReference type="EMBL" id="CP006670">
    <property type="protein sequence ID" value="EHR78096.1"/>
    <property type="molecule type" value="Genomic_DNA"/>
</dbReference>
<gene>
    <name evidence="2" type="ORF">OCC_04540</name>
</gene>